<reference evidence="3" key="2">
    <citation type="submission" date="2025-09" db="UniProtKB">
        <authorList>
            <consortium name="Ensembl"/>
        </authorList>
    </citation>
    <scope>IDENTIFICATION</scope>
</reference>
<comment type="similarity">
    <text evidence="1">Belongs to the glycine N-acyltransferase family.</text>
</comment>
<keyword evidence="4" id="KW-1185">Reference proteome</keyword>
<organism evidence="3 4">
    <name type="scientific">Hippocampus comes</name>
    <name type="common">Tiger tail seahorse</name>
    <dbReference type="NCBI Taxonomy" id="109280"/>
    <lineage>
        <taxon>Eukaryota</taxon>
        <taxon>Metazoa</taxon>
        <taxon>Chordata</taxon>
        <taxon>Craniata</taxon>
        <taxon>Vertebrata</taxon>
        <taxon>Euteleostomi</taxon>
        <taxon>Actinopterygii</taxon>
        <taxon>Neopterygii</taxon>
        <taxon>Teleostei</taxon>
        <taxon>Neoteleostei</taxon>
        <taxon>Acanthomorphata</taxon>
        <taxon>Syngnathiaria</taxon>
        <taxon>Syngnathiformes</taxon>
        <taxon>Syngnathoidei</taxon>
        <taxon>Syngnathidae</taxon>
        <taxon>Hippocampus</taxon>
    </lineage>
</organism>
<sequence length="277" mass="31928">MKVLQKDEHMVAESVLLKHSPKSFLVYGYLDACKRNKQSNVQFIVDTWPDFKVIICRPDPENKQASDGTKKVMFYCLDEKILREMLLEEDTVDWSSYFVIAYDSSHASMLKEVFTQRQVSHKHVACAHLLYLPDSSHLVTPAFDSDIKSRISSLALSHAHLVNQTWKFGGDEFAYNKIVRQISDFPSYCVTDHQGHPVSWLLLHENLAMGMLYTLPEHRRKGYATVLVHTMAQRLLTEGYPVFCYVEEGNLLPFKLFKSLGFIDDPSYRAIWDALNT</sequence>
<protein>
    <recommendedName>
        <fullName evidence="1">Glycine N-acyltransferase-like protein</fullName>
        <ecNumber evidence="1">2.3.1.-</ecNumber>
    </recommendedName>
</protein>
<dbReference type="RefSeq" id="XP_019726035.1">
    <property type="nucleotide sequence ID" value="XM_019870476.1"/>
</dbReference>
<dbReference type="Proteomes" id="UP000264820">
    <property type="component" value="Unplaced"/>
</dbReference>
<dbReference type="OMA" id="VYEYCAL"/>
<dbReference type="SUPFAM" id="SSF55729">
    <property type="entry name" value="Acyl-CoA N-acyltransferases (Nat)"/>
    <property type="match status" value="1"/>
</dbReference>
<dbReference type="PANTHER" id="PTHR15298">
    <property type="entry name" value="L-COA N-ACYLTRANSFERASE-RELATED"/>
    <property type="match status" value="1"/>
</dbReference>
<dbReference type="InterPro" id="IPR000182">
    <property type="entry name" value="GNAT_dom"/>
</dbReference>
<evidence type="ECO:0000259" key="2">
    <source>
        <dbReference type="PROSITE" id="PS51186"/>
    </source>
</evidence>
<dbReference type="OrthoDB" id="61870at2759"/>
<name>A0A3Q2XY00_HIPCM</name>
<dbReference type="STRING" id="109280.ENSHCOP00000009297"/>
<proteinExistence type="inferred from homology"/>
<dbReference type="InterPro" id="IPR010313">
    <property type="entry name" value="Glycine_N-acyltransferase"/>
</dbReference>
<dbReference type="Ensembl" id="ENSHCOT00000015394.1">
    <property type="protein sequence ID" value="ENSHCOP00000009297.1"/>
    <property type="gene ID" value="ENSHCOG00000011705.1"/>
</dbReference>
<dbReference type="InterPro" id="IPR015938">
    <property type="entry name" value="Glycine_N-acyltransferase_N"/>
</dbReference>
<feature type="domain" description="N-acetyltransferase" evidence="2">
    <location>
        <begin position="145"/>
        <end position="277"/>
    </location>
</feature>
<dbReference type="CDD" id="cd04301">
    <property type="entry name" value="NAT_SF"/>
    <property type="match status" value="1"/>
</dbReference>
<accession>A0A3Q2XY00</accession>
<dbReference type="Gene3D" id="3.40.630.30">
    <property type="match status" value="1"/>
</dbReference>
<evidence type="ECO:0000256" key="1">
    <source>
        <dbReference type="RuleBase" id="RU368002"/>
    </source>
</evidence>
<dbReference type="AlphaFoldDB" id="A0A3Q2XY00"/>
<evidence type="ECO:0000313" key="3">
    <source>
        <dbReference type="Ensembl" id="ENSHCOP00000009297.1"/>
    </source>
</evidence>
<dbReference type="PROSITE" id="PS51186">
    <property type="entry name" value="GNAT"/>
    <property type="match status" value="1"/>
</dbReference>
<keyword evidence="1" id="KW-0808">Transferase</keyword>
<dbReference type="PANTHER" id="PTHR15298:SF17">
    <property type="entry name" value="GLYCINE N-ACYLTRANSFERASE-LIKE PROTEIN"/>
    <property type="match status" value="1"/>
</dbReference>
<evidence type="ECO:0000313" key="4">
    <source>
        <dbReference type="Proteomes" id="UP000264820"/>
    </source>
</evidence>
<dbReference type="KEGG" id="hcq:109516176"/>
<dbReference type="GeneID" id="109516176"/>
<dbReference type="Pfam" id="PF06021">
    <property type="entry name" value="Gly_acyl_tr_N"/>
    <property type="match status" value="1"/>
</dbReference>
<dbReference type="GeneTree" id="ENSGT00950000183133"/>
<keyword evidence="1" id="KW-0012">Acyltransferase</keyword>
<dbReference type="GO" id="GO:0047961">
    <property type="term" value="F:glycine N-acyltransferase activity"/>
    <property type="evidence" value="ECO:0007669"/>
    <property type="project" value="InterPro"/>
</dbReference>
<dbReference type="InterPro" id="IPR013653">
    <property type="entry name" value="GCN5-like_dom"/>
</dbReference>
<dbReference type="GO" id="GO:0005739">
    <property type="term" value="C:mitochondrion"/>
    <property type="evidence" value="ECO:0007669"/>
    <property type="project" value="InterPro"/>
</dbReference>
<reference evidence="3" key="1">
    <citation type="submission" date="2025-08" db="UniProtKB">
        <authorList>
            <consortium name="Ensembl"/>
        </authorList>
    </citation>
    <scope>IDENTIFICATION</scope>
</reference>
<dbReference type="Pfam" id="PF08445">
    <property type="entry name" value="FR47"/>
    <property type="match status" value="1"/>
</dbReference>
<dbReference type="InterPro" id="IPR016181">
    <property type="entry name" value="Acyl_CoA_acyltransferase"/>
</dbReference>
<dbReference type="EC" id="2.3.1.-" evidence="1"/>